<evidence type="ECO:0000256" key="2">
    <source>
        <dbReference type="SAM" id="MobiDB-lite"/>
    </source>
</evidence>
<evidence type="ECO:0000313" key="4">
    <source>
        <dbReference type="Proteomes" id="UP000565441"/>
    </source>
</evidence>
<evidence type="ECO:0000313" key="3">
    <source>
        <dbReference type="EMBL" id="KAF5375537.1"/>
    </source>
</evidence>
<accession>A0A8H5H2H4</accession>
<sequence>MSEALRDQTTLNSLANVTADANSFAENEDAQEAHHSAQSEGGSDTDDSERTTWKALRNKRRDIYSTTIKYFENAVHLQIELEAAEADLSRWKTQQLSARYSRASPATRRILDEQRLRYSQTVADVRQRLKSVVKVLSELPDFAEHAEALSGEVDQQELITYTSQMKEWIRSLNLLNRVSQPTGPSTPLPEKPDDPKTWTWDQIEASVRALDELSNTVVENLYMQRYTLNIDVDSRLTVIRDEEAKKQSTSNLTRAVGLLDDANNVGDKLEMSSNHTAAVITGMAQDEEELVQLRNKLSELEDAQHQMRSYLEQYREWKAEDDAKIQELTERLRILKPLPKPLPAPRIEDIRQSMCELVNNSLGEIGSQVVEKLSLACAQNNEELVKEIYTKLQPTLDLTASIFEHAKRQRGELQLIRSV</sequence>
<gene>
    <name evidence="3" type="ORF">D9615_009190</name>
</gene>
<comment type="caution">
    <text evidence="3">The sequence shown here is derived from an EMBL/GenBank/DDBJ whole genome shotgun (WGS) entry which is preliminary data.</text>
</comment>
<proteinExistence type="predicted"/>
<name>A0A8H5H2H4_9AGAR</name>
<protein>
    <submittedName>
        <fullName evidence="3">Uncharacterized protein</fullName>
    </submittedName>
</protein>
<keyword evidence="4" id="KW-1185">Reference proteome</keyword>
<dbReference type="AlphaFoldDB" id="A0A8H5H2H4"/>
<feature type="coiled-coil region" evidence="1">
    <location>
        <begin position="283"/>
        <end position="320"/>
    </location>
</feature>
<dbReference type="Proteomes" id="UP000565441">
    <property type="component" value="Unassembled WGS sequence"/>
</dbReference>
<dbReference type="OrthoDB" id="6017at2759"/>
<feature type="region of interest" description="Disordered" evidence="2">
    <location>
        <begin position="17"/>
        <end position="50"/>
    </location>
</feature>
<reference evidence="3 4" key="1">
    <citation type="journal article" date="2020" name="ISME J.">
        <title>Uncovering the hidden diversity of litter-decomposition mechanisms in mushroom-forming fungi.</title>
        <authorList>
            <person name="Floudas D."/>
            <person name="Bentzer J."/>
            <person name="Ahren D."/>
            <person name="Johansson T."/>
            <person name="Persson P."/>
            <person name="Tunlid A."/>
        </authorList>
    </citation>
    <scope>NUCLEOTIDE SEQUENCE [LARGE SCALE GENOMIC DNA]</scope>
    <source>
        <strain evidence="3 4">CBS 661.87</strain>
    </source>
</reference>
<organism evidence="3 4">
    <name type="scientific">Tricholomella constricta</name>
    <dbReference type="NCBI Taxonomy" id="117010"/>
    <lineage>
        <taxon>Eukaryota</taxon>
        <taxon>Fungi</taxon>
        <taxon>Dikarya</taxon>
        <taxon>Basidiomycota</taxon>
        <taxon>Agaricomycotina</taxon>
        <taxon>Agaricomycetes</taxon>
        <taxon>Agaricomycetidae</taxon>
        <taxon>Agaricales</taxon>
        <taxon>Tricholomatineae</taxon>
        <taxon>Lyophyllaceae</taxon>
        <taxon>Tricholomella</taxon>
    </lineage>
</organism>
<evidence type="ECO:0000256" key="1">
    <source>
        <dbReference type="SAM" id="Coils"/>
    </source>
</evidence>
<keyword evidence="1" id="KW-0175">Coiled coil</keyword>
<dbReference type="EMBL" id="JAACJP010000033">
    <property type="protein sequence ID" value="KAF5375537.1"/>
    <property type="molecule type" value="Genomic_DNA"/>
</dbReference>